<dbReference type="Proteomes" id="UP000001542">
    <property type="component" value="Unassembled WGS sequence"/>
</dbReference>
<reference evidence="2" key="1">
    <citation type="submission" date="2006-10" db="EMBL/GenBank/DDBJ databases">
        <authorList>
            <person name="Amadeo P."/>
            <person name="Zhao Q."/>
            <person name="Wortman J."/>
            <person name="Fraser-Liggett C."/>
            <person name="Carlton J."/>
        </authorList>
    </citation>
    <scope>NUCLEOTIDE SEQUENCE</scope>
    <source>
        <strain evidence="2">G3</strain>
    </source>
</reference>
<accession>A2DZ61</accession>
<dbReference type="SMR" id="A2DZ61"/>
<proteinExistence type="predicted"/>
<gene>
    <name evidence="2" type="ORF">TVAG_026580</name>
</gene>
<dbReference type="PANTHER" id="PTHR34707">
    <property type="entry name" value="VIMENTIN-TYPE INTERMEDIATE FILAMENT-ASSOCIATED COILED-COIL PROTEIN"/>
    <property type="match status" value="1"/>
</dbReference>
<dbReference type="KEGG" id="tva:4772325"/>
<dbReference type="RefSeq" id="XP_001326560.1">
    <property type="nucleotide sequence ID" value="XM_001326525.1"/>
</dbReference>
<dbReference type="PANTHER" id="PTHR34707:SF1">
    <property type="entry name" value="VIMENTIN-TYPE INTERMEDIATE FILAMENT-ASSOCIATED COILED-COIL PROTEIN"/>
    <property type="match status" value="1"/>
</dbReference>
<dbReference type="Gene3D" id="1.10.287.1490">
    <property type="match status" value="1"/>
</dbReference>
<dbReference type="OMA" id="HIRPELW"/>
<feature type="coiled-coil region" evidence="1">
    <location>
        <begin position="370"/>
        <end position="439"/>
    </location>
</feature>
<evidence type="ECO:0000256" key="1">
    <source>
        <dbReference type="SAM" id="Coils"/>
    </source>
</evidence>
<dbReference type="EMBL" id="DS113272">
    <property type="protein sequence ID" value="EAY14337.1"/>
    <property type="molecule type" value="Genomic_DNA"/>
</dbReference>
<dbReference type="AlphaFoldDB" id="A2DZ61"/>
<dbReference type="STRING" id="5722.A2DZ61"/>
<dbReference type="GO" id="GO:0045098">
    <property type="term" value="C:type III intermediate filament"/>
    <property type="evidence" value="ECO:0000318"/>
    <property type="project" value="GO_Central"/>
</dbReference>
<evidence type="ECO:0000313" key="3">
    <source>
        <dbReference type="Proteomes" id="UP000001542"/>
    </source>
</evidence>
<protein>
    <submittedName>
        <fullName evidence="2">Uncharacterized protein</fullName>
    </submittedName>
</protein>
<sequence length="522" mass="60816">MEDSEPIDLEIDYIHTARNLNDHIRPELWLCTLEPAEIAKKILKHVRIDVKTFSTVCKNGRVTFSSPYVYECVHKTQVICQTPQEILELLDVIHEYLGFKTIDAVKTYIESTLDQNLNNNAILEKKALVEENEQLKFLLEEKSKLLADCTTKIEYHKDLVVKSADYMTQLENLRDISNEQLEELSNKITAKDKEIKELKDQIQKNEKEFNHKYHEAFGMKDKEIDELKRQIEKNKTEAENRYSKAVCERENEIRSLNSINEQLQQNIKTKDNEIKELKEEIQKVKTEMTTKYNNIVSSKDNEIKELKEQLQNKEKEIENKLNTINNEIREVKDKNNKLETSVRMHLSTIEQKDASISQLKSSISSKATEITNQQYKIQKMTTEINKLESNLTASKELDVKRVKEIENMRQKIMNNDVTINELKSTIATKEREIENLRSGTGMNNEDIDYQEELDKLQTLFTDLRVASRGKNIKALNSAKDVLTMIDDAYDADKKTKMKIISTINSQKLPDFIKLFTTIVADK</sequence>
<organism evidence="2 3">
    <name type="scientific">Trichomonas vaginalis (strain ATCC PRA-98 / G3)</name>
    <dbReference type="NCBI Taxonomy" id="412133"/>
    <lineage>
        <taxon>Eukaryota</taxon>
        <taxon>Metamonada</taxon>
        <taxon>Parabasalia</taxon>
        <taxon>Trichomonadida</taxon>
        <taxon>Trichomonadidae</taxon>
        <taxon>Trichomonas</taxon>
    </lineage>
</organism>
<keyword evidence="3" id="KW-1185">Reference proteome</keyword>
<keyword evidence="1" id="KW-0175">Coiled coil</keyword>
<dbReference type="VEuPathDB" id="TrichDB:TVAG_026580"/>
<name>A2DZ61_TRIV3</name>
<reference evidence="2" key="2">
    <citation type="journal article" date="2007" name="Science">
        <title>Draft genome sequence of the sexually transmitted pathogen Trichomonas vaginalis.</title>
        <authorList>
            <person name="Carlton J.M."/>
            <person name="Hirt R.P."/>
            <person name="Silva J.C."/>
            <person name="Delcher A.L."/>
            <person name="Schatz M."/>
            <person name="Zhao Q."/>
            <person name="Wortman J.R."/>
            <person name="Bidwell S.L."/>
            <person name="Alsmark U.C.M."/>
            <person name="Besteiro S."/>
            <person name="Sicheritz-Ponten T."/>
            <person name="Noel C.J."/>
            <person name="Dacks J.B."/>
            <person name="Foster P.G."/>
            <person name="Simillion C."/>
            <person name="Van de Peer Y."/>
            <person name="Miranda-Saavedra D."/>
            <person name="Barton G.J."/>
            <person name="Westrop G.D."/>
            <person name="Mueller S."/>
            <person name="Dessi D."/>
            <person name="Fiori P.L."/>
            <person name="Ren Q."/>
            <person name="Paulsen I."/>
            <person name="Zhang H."/>
            <person name="Bastida-Corcuera F.D."/>
            <person name="Simoes-Barbosa A."/>
            <person name="Brown M.T."/>
            <person name="Hayes R.D."/>
            <person name="Mukherjee M."/>
            <person name="Okumura C.Y."/>
            <person name="Schneider R."/>
            <person name="Smith A.J."/>
            <person name="Vanacova S."/>
            <person name="Villalvazo M."/>
            <person name="Haas B.J."/>
            <person name="Pertea M."/>
            <person name="Feldblyum T.V."/>
            <person name="Utterback T.R."/>
            <person name="Shu C.L."/>
            <person name="Osoegawa K."/>
            <person name="de Jong P.J."/>
            <person name="Hrdy I."/>
            <person name="Horvathova L."/>
            <person name="Zubacova Z."/>
            <person name="Dolezal P."/>
            <person name="Malik S.B."/>
            <person name="Logsdon J.M. Jr."/>
            <person name="Henze K."/>
            <person name="Gupta A."/>
            <person name="Wang C.C."/>
            <person name="Dunne R.L."/>
            <person name="Upcroft J.A."/>
            <person name="Upcroft P."/>
            <person name="White O."/>
            <person name="Salzberg S.L."/>
            <person name="Tang P."/>
            <person name="Chiu C.-H."/>
            <person name="Lee Y.-S."/>
            <person name="Embley T.M."/>
            <person name="Coombs G.H."/>
            <person name="Mottram J.C."/>
            <person name="Tachezy J."/>
            <person name="Fraser-Liggett C.M."/>
            <person name="Johnson P.J."/>
        </authorList>
    </citation>
    <scope>NUCLEOTIDE SEQUENCE [LARGE SCALE GENOMIC DNA]</scope>
    <source>
        <strain evidence="2">G3</strain>
    </source>
</reference>
<dbReference type="VEuPathDB" id="TrichDB:TVAGG3_0505080"/>
<evidence type="ECO:0000313" key="2">
    <source>
        <dbReference type="EMBL" id="EAY14337.1"/>
    </source>
</evidence>
<dbReference type="InParanoid" id="A2DZ61"/>
<feature type="coiled-coil region" evidence="1">
    <location>
        <begin position="128"/>
        <end position="341"/>
    </location>
</feature>